<dbReference type="Proteomes" id="UP001235939">
    <property type="component" value="Chromosome 01"/>
</dbReference>
<dbReference type="EMBL" id="CP092863">
    <property type="protein sequence ID" value="UYV61962.1"/>
    <property type="molecule type" value="Genomic_DNA"/>
</dbReference>
<reference evidence="1 2" key="1">
    <citation type="submission" date="2022-01" db="EMBL/GenBank/DDBJ databases">
        <title>A chromosomal length assembly of Cordylochernes scorpioides.</title>
        <authorList>
            <person name="Zeh D."/>
            <person name="Zeh J."/>
        </authorList>
    </citation>
    <scope>NUCLEOTIDE SEQUENCE [LARGE SCALE GENOMIC DNA]</scope>
    <source>
        <strain evidence="1">IN4F17</strain>
        <tissue evidence="1">Whole Body</tissue>
    </source>
</reference>
<organism evidence="1 2">
    <name type="scientific">Cordylochernes scorpioides</name>
    <dbReference type="NCBI Taxonomy" id="51811"/>
    <lineage>
        <taxon>Eukaryota</taxon>
        <taxon>Metazoa</taxon>
        <taxon>Ecdysozoa</taxon>
        <taxon>Arthropoda</taxon>
        <taxon>Chelicerata</taxon>
        <taxon>Arachnida</taxon>
        <taxon>Pseudoscorpiones</taxon>
        <taxon>Cheliferoidea</taxon>
        <taxon>Chernetidae</taxon>
        <taxon>Cordylochernes</taxon>
    </lineage>
</organism>
<dbReference type="PANTHER" id="PTHR46114:SF1">
    <property type="entry name" value="ZAD DOMAIN-CONTAINING PROTEIN"/>
    <property type="match status" value="1"/>
</dbReference>
<protein>
    <submittedName>
        <fullName evidence="1">Uncharacterized protein</fullName>
    </submittedName>
</protein>
<gene>
    <name evidence="1" type="ORF">LAZ67_1007178</name>
</gene>
<evidence type="ECO:0000313" key="2">
    <source>
        <dbReference type="Proteomes" id="UP001235939"/>
    </source>
</evidence>
<sequence>MDSGFLDQSLGRSLYAKVGRLQESWAIEAIFLQKKVPNEGIDPGRGCRSLLKIIFSDDDSVRREQQSDDTNFEAGVSSEPHLLTQGDLNDLIFEFGMKSYTRKAIRVNWAKLLLTNVMGIEPYWTWASAVHVVQAMIIMVVRSRRQLLLLLKIIFSDDDSVRREQQSDDTNFEAGASSEPHLVTQGDLNDLVRDLDLSKKQSALLGSRLKGWNLLHKGTKVCFYRKCQDEFQDFFSQENDLVYCNGAVSLMEGLGHDHDIEQWRLFVDSSKISLKAVLLHNGNKFPSVPIAHTSNMKETYENMKLLLKKIEYERYGWKICSDWKVIALLRGLQLGYTRFCCFLYEWDSRDRKRHYIKKGWSNREIFTPGHNNIVNPPLIDSENIYLPALHIKLGLMKTFVKAMDRNASGFAYLKQKYSSISDAKIKESIFVGPQIREFLQDGNFQNSLNEVEAAAWNSFRNVCKNFLGSVKAENYRDMICYFPTRH</sequence>
<keyword evidence="2" id="KW-1185">Reference proteome</keyword>
<dbReference type="PANTHER" id="PTHR46114">
    <property type="entry name" value="APPLE DOMAIN-CONTAINING PROTEIN"/>
    <property type="match status" value="1"/>
</dbReference>
<evidence type="ECO:0000313" key="1">
    <source>
        <dbReference type="EMBL" id="UYV61962.1"/>
    </source>
</evidence>
<proteinExistence type="predicted"/>
<name>A0ABY6JZ52_9ARAC</name>
<accession>A0ABY6JZ52</accession>